<keyword evidence="2" id="KW-0255">Endonuclease</keyword>
<dbReference type="InterPro" id="IPR003615">
    <property type="entry name" value="HNH_nuc"/>
</dbReference>
<evidence type="ECO:0000259" key="1">
    <source>
        <dbReference type="SMART" id="SM00507"/>
    </source>
</evidence>
<dbReference type="CDD" id="cd00085">
    <property type="entry name" value="HNHc"/>
    <property type="match status" value="1"/>
</dbReference>
<dbReference type="SMART" id="SM00507">
    <property type="entry name" value="HNHc"/>
    <property type="match status" value="1"/>
</dbReference>
<dbReference type="RefSeq" id="WP_200435853.1">
    <property type="nucleotide sequence ID" value="NZ_JAEHFL010000008.1"/>
</dbReference>
<organism evidence="2 3">
    <name type="scientific">Corynebacterium tuberculostearicum</name>
    <dbReference type="NCBI Taxonomy" id="38304"/>
    <lineage>
        <taxon>Bacteria</taxon>
        <taxon>Bacillati</taxon>
        <taxon>Actinomycetota</taxon>
        <taxon>Actinomycetes</taxon>
        <taxon>Mycobacteriales</taxon>
        <taxon>Corynebacteriaceae</taxon>
        <taxon>Corynebacterium</taxon>
    </lineage>
</organism>
<dbReference type="Pfam" id="PF01844">
    <property type="entry name" value="HNH"/>
    <property type="match status" value="1"/>
</dbReference>
<reference evidence="2 3" key="1">
    <citation type="submission" date="2020-12" db="EMBL/GenBank/DDBJ databases">
        <title>Draft genome sequence of the commensal strain Corynebacterium tuberculostearicum MFP09/CIP 102622 isolated from human skin.</title>
        <authorList>
            <person name="Boukerb A.M."/>
            <person name="Janvier X."/>
            <person name="Feuilloley M.G.J."/>
            <person name="Groboillot A."/>
        </authorList>
    </citation>
    <scope>NUCLEOTIDE SEQUENCE [LARGE SCALE GENOMIC DNA]</scope>
    <source>
        <strain evidence="2 3">CIP 102622</strain>
    </source>
</reference>
<evidence type="ECO:0000313" key="2">
    <source>
        <dbReference type="EMBL" id="MBK3428203.1"/>
    </source>
</evidence>
<sequence>MNALETYLTALGPGMDIIAGCQGMSGSELMDRGAPDAIAADLLLLCESYFGRTKFTRLQRRAIADARRNTHSIATLTALERIVNRAPSKKQAWQLRAECCAMAGSMSHILKHARRRLREMKDDTVSPGVRTYRRPNDYWTLAITGTSSFIADLNAALAATGKQSLEAVEKIFFDQAAAARAEVVTNAIVPLDKFIRIRDGRGDDIELDLTNGATITGTEYLRRVLNDVGFAGDKETGYVTLVHPEEGPVNLYRTARVANDKQRIMAAAENPRCAWPGCNQPADLSQVHHLKAWSNGGETNMKNLVMCCAYHNGVNDDDPNAPPRRGRLERVGGRVVWRPPFTPRE</sequence>
<evidence type="ECO:0000313" key="3">
    <source>
        <dbReference type="Proteomes" id="UP000603369"/>
    </source>
</evidence>
<feature type="domain" description="HNH nuclease" evidence="1">
    <location>
        <begin position="260"/>
        <end position="313"/>
    </location>
</feature>
<comment type="caution">
    <text evidence="2">The sequence shown here is derived from an EMBL/GenBank/DDBJ whole genome shotgun (WGS) entry which is preliminary data.</text>
</comment>
<accession>A0A8I1HS92</accession>
<dbReference type="EMBL" id="JAEHFL010000008">
    <property type="protein sequence ID" value="MBK3428203.1"/>
    <property type="molecule type" value="Genomic_DNA"/>
</dbReference>
<keyword evidence="2" id="KW-0378">Hydrolase</keyword>
<dbReference type="Gene3D" id="1.10.30.50">
    <property type="match status" value="1"/>
</dbReference>
<proteinExistence type="predicted"/>
<dbReference type="GO" id="GO:0008270">
    <property type="term" value="F:zinc ion binding"/>
    <property type="evidence" value="ECO:0007669"/>
    <property type="project" value="InterPro"/>
</dbReference>
<dbReference type="AlphaFoldDB" id="A0A8I1HS92"/>
<protein>
    <submittedName>
        <fullName evidence="2">HNH endonuclease</fullName>
    </submittedName>
</protein>
<name>A0A8I1HS92_9CORY</name>
<dbReference type="InterPro" id="IPR002711">
    <property type="entry name" value="HNH"/>
</dbReference>
<keyword evidence="3" id="KW-1185">Reference proteome</keyword>
<gene>
    <name evidence="2" type="ORF">JDP02_06705</name>
</gene>
<keyword evidence="2" id="KW-0540">Nuclease</keyword>
<dbReference type="GO" id="GO:0004519">
    <property type="term" value="F:endonuclease activity"/>
    <property type="evidence" value="ECO:0007669"/>
    <property type="project" value="UniProtKB-KW"/>
</dbReference>
<dbReference type="Proteomes" id="UP000603369">
    <property type="component" value="Unassembled WGS sequence"/>
</dbReference>
<dbReference type="GO" id="GO:0003676">
    <property type="term" value="F:nucleic acid binding"/>
    <property type="evidence" value="ECO:0007669"/>
    <property type="project" value="InterPro"/>
</dbReference>